<proteinExistence type="predicted"/>
<comment type="caution">
    <text evidence="2">The sequence shown here is derived from an EMBL/GenBank/DDBJ whole genome shotgun (WGS) entry which is preliminary data.</text>
</comment>
<accession>A0ABV8YQU0</accession>
<evidence type="ECO:0000313" key="3">
    <source>
        <dbReference type="Proteomes" id="UP001596012"/>
    </source>
</evidence>
<name>A0ABV8YQU0_9ACTN</name>
<feature type="compositionally biased region" description="Basic and acidic residues" evidence="1">
    <location>
        <begin position="30"/>
        <end position="40"/>
    </location>
</feature>
<feature type="region of interest" description="Disordered" evidence="1">
    <location>
        <begin position="26"/>
        <end position="51"/>
    </location>
</feature>
<evidence type="ECO:0000256" key="1">
    <source>
        <dbReference type="SAM" id="MobiDB-lite"/>
    </source>
</evidence>
<keyword evidence="3" id="KW-1185">Reference proteome</keyword>
<gene>
    <name evidence="2" type="ORF">ACFPH6_13300</name>
</gene>
<dbReference type="RefSeq" id="WP_386341507.1">
    <property type="nucleotide sequence ID" value="NZ_JBHSFG010000020.1"/>
</dbReference>
<protein>
    <submittedName>
        <fullName evidence="2">Uncharacterized protein</fullName>
    </submittedName>
</protein>
<reference evidence="3" key="1">
    <citation type="journal article" date="2019" name="Int. J. Syst. Evol. Microbiol.">
        <title>The Global Catalogue of Microorganisms (GCM) 10K type strain sequencing project: providing services to taxonomists for standard genome sequencing and annotation.</title>
        <authorList>
            <consortium name="The Broad Institute Genomics Platform"/>
            <consortium name="The Broad Institute Genome Sequencing Center for Infectious Disease"/>
            <person name="Wu L."/>
            <person name="Ma J."/>
        </authorList>
    </citation>
    <scope>NUCLEOTIDE SEQUENCE [LARGE SCALE GENOMIC DNA]</scope>
    <source>
        <strain evidence="3">DT43</strain>
    </source>
</reference>
<dbReference type="EMBL" id="JBHSFG010000020">
    <property type="protein sequence ID" value="MFC4465496.1"/>
    <property type="molecule type" value="Genomic_DNA"/>
</dbReference>
<dbReference type="Proteomes" id="UP001596012">
    <property type="component" value="Unassembled WGS sequence"/>
</dbReference>
<organism evidence="2 3">
    <name type="scientific">Streptomyces xiangluensis</name>
    <dbReference type="NCBI Taxonomy" id="2665720"/>
    <lineage>
        <taxon>Bacteria</taxon>
        <taxon>Bacillati</taxon>
        <taxon>Actinomycetota</taxon>
        <taxon>Actinomycetes</taxon>
        <taxon>Kitasatosporales</taxon>
        <taxon>Streptomycetaceae</taxon>
        <taxon>Streptomyces</taxon>
    </lineage>
</organism>
<sequence length="51" mass="5356">MTDSLGPWATDTMAVLLVSSLLAASGQARQEGRSPGDRPSWRCSTGVRAAH</sequence>
<evidence type="ECO:0000313" key="2">
    <source>
        <dbReference type="EMBL" id="MFC4465496.1"/>
    </source>
</evidence>